<evidence type="ECO:0000313" key="4">
    <source>
        <dbReference type="Proteomes" id="UP000199608"/>
    </source>
</evidence>
<keyword evidence="1" id="KW-1133">Transmembrane helix</keyword>
<gene>
    <name evidence="3" type="ORF">SAMN04487931_1214</name>
</gene>
<name>A0A1H2K4X8_9BACT</name>
<dbReference type="Proteomes" id="UP000199608">
    <property type="component" value="Unassembled WGS sequence"/>
</dbReference>
<organism evidence="3 4">
    <name type="scientific">Desulfobacula phenolica</name>
    <dbReference type="NCBI Taxonomy" id="90732"/>
    <lineage>
        <taxon>Bacteria</taxon>
        <taxon>Pseudomonadati</taxon>
        <taxon>Thermodesulfobacteriota</taxon>
        <taxon>Desulfobacteria</taxon>
        <taxon>Desulfobacterales</taxon>
        <taxon>Desulfobacteraceae</taxon>
        <taxon>Desulfobacula</taxon>
    </lineage>
</organism>
<protein>
    <submittedName>
        <fullName evidence="3">4Fe-4S binding domain-containing protein</fullName>
    </submittedName>
</protein>
<reference evidence="4" key="1">
    <citation type="submission" date="2016-10" db="EMBL/GenBank/DDBJ databases">
        <authorList>
            <person name="Varghese N."/>
            <person name="Submissions S."/>
        </authorList>
    </citation>
    <scope>NUCLEOTIDE SEQUENCE [LARGE SCALE GENOMIC DNA]</scope>
    <source>
        <strain evidence="4">DSM 3384</strain>
    </source>
</reference>
<dbReference type="SMART" id="SM00900">
    <property type="entry name" value="FMN_bind"/>
    <property type="match status" value="1"/>
</dbReference>
<dbReference type="Pfam" id="PF12801">
    <property type="entry name" value="Fer4_5"/>
    <property type="match status" value="2"/>
</dbReference>
<feature type="domain" description="FMN-binding" evidence="2">
    <location>
        <begin position="73"/>
        <end position="156"/>
    </location>
</feature>
<feature type="transmembrane region" description="Helical" evidence="1">
    <location>
        <begin position="240"/>
        <end position="257"/>
    </location>
</feature>
<dbReference type="Pfam" id="PF04205">
    <property type="entry name" value="FMN_bind"/>
    <property type="match status" value="1"/>
</dbReference>
<sequence>MKRFLPFLTLGLLLTAFVYGRIANQMDPCLVHEYYQKMNKEAVRYEPINDHTAKAIGEDGTLIAYLGLSSKIGYGGPLIVGTVISVDGTIKDILILDHKETASYITKITQAGFFRQFAKKQASDALTLNCDIDGVSGATLSTRAIASSVQNVAHTVILKEFNRPPQKSKIKLHIGLKEILVTLLFVLSLFLPGYKRFSKYRFAFLVLSMAILGFWLNRSLSMGNVGALFLGYFPSPCENFIWYIVLAGAIGTALFTGKNRYCSHVCPFCGVQEITHKISGINISLGKKAKWIRKIKDVILFAVFFLAFLSMNPSVSSFEPFGTIFGLNGSSYQWYLLFIILVASFFVRRFWCVAFCPVGTFLNKVASVSRKISGKIKQLPFLSARKGCENANNENV</sequence>
<feature type="transmembrane region" description="Helical" evidence="1">
    <location>
        <begin position="202"/>
        <end position="220"/>
    </location>
</feature>
<dbReference type="InterPro" id="IPR017896">
    <property type="entry name" value="4Fe4S_Fe-S-bd"/>
</dbReference>
<keyword evidence="4" id="KW-1185">Reference proteome</keyword>
<evidence type="ECO:0000259" key="2">
    <source>
        <dbReference type="SMART" id="SM00900"/>
    </source>
</evidence>
<keyword evidence="1" id="KW-0472">Membrane</keyword>
<dbReference type="EMBL" id="FNLL01000021">
    <property type="protein sequence ID" value="SDU63774.1"/>
    <property type="molecule type" value="Genomic_DNA"/>
</dbReference>
<feature type="transmembrane region" description="Helical" evidence="1">
    <location>
        <begin position="172"/>
        <end position="190"/>
    </location>
</feature>
<proteinExistence type="predicted"/>
<feature type="transmembrane region" description="Helical" evidence="1">
    <location>
        <begin position="298"/>
        <end position="315"/>
    </location>
</feature>
<dbReference type="RefSeq" id="WP_092238403.1">
    <property type="nucleotide sequence ID" value="NZ_FNLL01000021.1"/>
</dbReference>
<keyword evidence="1" id="KW-0812">Transmembrane</keyword>
<accession>A0A1H2K4X8</accession>
<dbReference type="GO" id="GO:0016020">
    <property type="term" value="C:membrane"/>
    <property type="evidence" value="ECO:0007669"/>
    <property type="project" value="InterPro"/>
</dbReference>
<dbReference type="InterPro" id="IPR007329">
    <property type="entry name" value="FMN-bd"/>
</dbReference>
<evidence type="ECO:0000256" key="1">
    <source>
        <dbReference type="SAM" id="Phobius"/>
    </source>
</evidence>
<dbReference type="GO" id="GO:0010181">
    <property type="term" value="F:FMN binding"/>
    <property type="evidence" value="ECO:0007669"/>
    <property type="project" value="InterPro"/>
</dbReference>
<evidence type="ECO:0000313" key="3">
    <source>
        <dbReference type="EMBL" id="SDU63774.1"/>
    </source>
</evidence>
<feature type="transmembrane region" description="Helical" evidence="1">
    <location>
        <begin position="335"/>
        <end position="362"/>
    </location>
</feature>
<dbReference type="AlphaFoldDB" id="A0A1H2K4X8"/>